<keyword evidence="4" id="KW-1185">Reference proteome</keyword>
<gene>
    <name evidence="3" type="ORF">G6O67_007810</name>
</gene>
<feature type="chain" id="PRO_5034286005" evidence="2">
    <location>
        <begin position="21"/>
        <end position="122"/>
    </location>
</feature>
<proteinExistence type="predicted"/>
<evidence type="ECO:0000313" key="3">
    <source>
        <dbReference type="EMBL" id="KAF4505909.1"/>
    </source>
</evidence>
<feature type="compositionally biased region" description="Pro residues" evidence="1">
    <location>
        <begin position="54"/>
        <end position="68"/>
    </location>
</feature>
<feature type="region of interest" description="Disordered" evidence="1">
    <location>
        <begin position="51"/>
        <end position="70"/>
    </location>
</feature>
<organism evidence="3 4">
    <name type="scientific">Ophiocordyceps sinensis</name>
    <dbReference type="NCBI Taxonomy" id="72228"/>
    <lineage>
        <taxon>Eukaryota</taxon>
        <taxon>Fungi</taxon>
        <taxon>Dikarya</taxon>
        <taxon>Ascomycota</taxon>
        <taxon>Pezizomycotina</taxon>
        <taxon>Sordariomycetes</taxon>
        <taxon>Hypocreomycetidae</taxon>
        <taxon>Hypocreales</taxon>
        <taxon>Ophiocordycipitaceae</taxon>
        <taxon>Ophiocordyceps</taxon>
    </lineage>
</organism>
<dbReference type="EMBL" id="JAAVMX010000008">
    <property type="protein sequence ID" value="KAF4505909.1"/>
    <property type="molecule type" value="Genomic_DNA"/>
</dbReference>
<evidence type="ECO:0000256" key="2">
    <source>
        <dbReference type="SAM" id="SignalP"/>
    </source>
</evidence>
<keyword evidence="2" id="KW-0732">Signal</keyword>
<feature type="signal peptide" evidence="2">
    <location>
        <begin position="1"/>
        <end position="20"/>
    </location>
</feature>
<dbReference type="AlphaFoldDB" id="A0A8H4LUM0"/>
<protein>
    <submittedName>
        <fullName evidence="3">Uncharacterized protein</fullName>
    </submittedName>
</protein>
<evidence type="ECO:0000313" key="4">
    <source>
        <dbReference type="Proteomes" id="UP000557566"/>
    </source>
</evidence>
<sequence>MIPQNALVMAMAGLASFAAANSPPKCPKKCIDGITKCGQRWGGCYNICTDKPPRPPPCPTTKPTPTPTPTDDCRTRTVCIDYINSCGMMYGTCVADCKPWPTMVPPPCPTTTLVSVTAKPTH</sequence>
<accession>A0A8H4LUM0</accession>
<name>A0A8H4LUM0_9HYPO</name>
<evidence type="ECO:0000256" key="1">
    <source>
        <dbReference type="SAM" id="MobiDB-lite"/>
    </source>
</evidence>
<reference evidence="3 4" key="1">
    <citation type="journal article" date="2020" name="Genome Biol. Evol.">
        <title>A new high-quality draft genome assembly of the Chinese cordyceps Ophiocordyceps sinensis.</title>
        <authorList>
            <person name="Shu R."/>
            <person name="Zhang J."/>
            <person name="Meng Q."/>
            <person name="Zhang H."/>
            <person name="Zhou G."/>
            <person name="Li M."/>
            <person name="Wu P."/>
            <person name="Zhao Y."/>
            <person name="Chen C."/>
            <person name="Qin Q."/>
        </authorList>
    </citation>
    <scope>NUCLEOTIDE SEQUENCE [LARGE SCALE GENOMIC DNA]</scope>
    <source>
        <strain evidence="3 4">IOZ07</strain>
    </source>
</reference>
<dbReference type="Proteomes" id="UP000557566">
    <property type="component" value="Unassembled WGS sequence"/>
</dbReference>
<comment type="caution">
    <text evidence="3">The sequence shown here is derived from an EMBL/GenBank/DDBJ whole genome shotgun (WGS) entry which is preliminary data.</text>
</comment>